<evidence type="ECO:0000256" key="1">
    <source>
        <dbReference type="ARBA" id="ARBA00022737"/>
    </source>
</evidence>
<gene>
    <name evidence="4" type="ORF">Esi_0034_0133</name>
</gene>
<dbReference type="Gene3D" id="1.25.40.20">
    <property type="entry name" value="Ankyrin repeat-containing domain"/>
    <property type="match status" value="5"/>
</dbReference>
<dbReference type="Pfam" id="PF12796">
    <property type="entry name" value="Ank_2"/>
    <property type="match status" value="3"/>
</dbReference>
<dbReference type="PROSITE" id="PS50088">
    <property type="entry name" value="ANK_REPEAT"/>
    <property type="match status" value="9"/>
</dbReference>
<feature type="repeat" description="ANK" evidence="3">
    <location>
        <begin position="49"/>
        <end position="81"/>
    </location>
</feature>
<dbReference type="SMART" id="SM00248">
    <property type="entry name" value="ANK"/>
    <property type="match status" value="12"/>
</dbReference>
<dbReference type="eggNOG" id="KOG4177">
    <property type="taxonomic scope" value="Eukaryota"/>
</dbReference>
<feature type="repeat" description="ANK" evidence="3">
    <location>
        <begin position="248"/>
        <end position="280"/>
    </location>
</feature>
<dbReference type="PROSITE" id="PS50297">
    <property type="entry name" value="ANK_REP_REGION"/>
    <property type="match status" value="8"/>
</dbReference>
<evidence type="ECO:0000313" key="5">
    <source>
        <dbReference type="Proteomes" id="UP000002630"/>
    </source>
</evidence>
<dbReference type="OMA" id="YMEYHRA"/>
<accession>D7FYA6</accession>
<feature type="repeat" description="ANK" evidence="3">
    <location>
        <begin position="82"/>
        <end position="114"/>
    </location>
</feature>
<dbReference type="InterPro" id="IPR036770">
    <property type="entry name" value="Ankyrin_rpt-contain_sf"/>
</dbReference>
<dbReference type="Proteomes" id="UP000002630">
    <property type="component" value="Linkage Group LG25"/>
</dbReference>
<reference evidence="4 5" key="1">
    <citation type="journal article" date="2010" name="Nature">
        <title>The Ectocarpus genome and the independent evolution of multicellularity in brown algae.</title>
        <authorList>
            <person name="Cock J.M."/>
            <person name="Sterck L."/>
            <person name="Rouze P."/>
            <person name="Scornet D."/>
            <person name="Allen A.E."/>
            <person name="Amoutzias G."/>
            <person name="Anthouard V."/>
            <person name="Artiguenave F."/>
            <person name="Aury J.M."/>
            <person name="Badger J.H."/>
            <person name="Beszteri B."/>
            <person name="Billiau K."/>
            <person name="Bonnet E."/>
            <person name="Bothwell J.H."/>
            <person name="Bowler C."/>
            <person name="Boyen C."/>
            <person name="Brownlee C."/>
            <person name="Carrano C.J."/>
            <person name="Charrier B."/>
            <person name="Cho G.Y."/>
            <person name="Coelho S.M."/>
            <person name="Collen J."/>
            <person name="Corre E."/>
            <person name="Da Silva C."/>
            <person name="Delage L."/>
            <person name="Delaroque N."/>
            <person name="Dittami S.M."/>
            <person name="Doulbeau S."/>
            <person name="Elias M."/>
            <person name="Farnham G."/>
            <person name="Gachon C.M."/>
            <person name="Gschloessl B."/>
            <person name="Heesch S."/>
            <person name="Jabbari K."/>
            <person name="Jubin C."/>
            <person name="Kawai H."/>
            <person name="Kimura K."/>
            <person name="Kloareg B."/>
            <person name="Kupper F.C."/>
            <person name="Lang D."/>
            <person name="Le Bail A."/>
            <person name="Leblanc C."/>
            <person name="Lerouge P."/>
            <person name="Lohr M."/>
            <person name="Lopez P.J."/>
            <person name="Martens C."/>
            <person name="Maumus F."/>
            <person name="Michel G."/>
            <person name="Miranda-Saavedra D."/>
            <person name="Morales J."/>
            <person name="Moreau H."/>
            <person name="Motomura T."/>
            <person name="Nagasato C."/>
            <person name="Napoli C.A."/>
            <person name="Nelson D.R."/>
            <person name="Nyvall-Collen P."/>
            <person name="Peters A.F."/>
            <person name="Pommier C."/>
            <person name="Potin P."/>
            <person name="Poulain J."/>
            <person name="Quesneville H."/>
            <person name="Read B."/>
            <person name="Rensing S.A."/>
            <person name="Ritter A."/>
            <person name="Rousvoal S."/>
            <person name="Samanta M."/>
            <person name="Samson G."/>
            <person name="Schroeder D.C."/>
            <person name="Segurens B."/>
            <person name="Strittmatter M."/>
            <person name="Tonon T."/>
            <person name="Tregear J.W."/>
            <person name="Valentin K."/>
            <person name="von Dassow P."/>
            <person name="Yamagishi T."/>
            <person name="Van de Peer Y."/>
            <person name="Wincker P."/>
        </authorList>
    </citation>
    <scope>NUCLEOTIDE SEQUENCE [LARGE SCALE GENOMIC DNA]</scope>
    <source>
        <strain evidence="5">Ec32 / CCAP1310/4</strain>
    </source>
</reference>
<evidence type="ECO:0000256" key="3">
    <source>
        <dbReference type="PROSITE-ProRule" id="PRU00023"/>
    </source>
</evidence>
<name>D7FYA6_ECTSI</name>
<dbReference type="PANTHER" id="PTHR24166:SF48">
    <property type="entry name" value="PROTEIN VAPYRIN"/>
    <property type="match status" value="1"/>
</dbReference>
<sequence length="581" mass="61096">MASPPAAQPCTPGGYNTGLHAAALDNDDELMHTLLSSGSADIDRRGNPLGWTPLMVAAGEGHSQVVGILLNKGADLSVVNDLGSTALFISVSHRHVAVTRMLVNAGANLEAAELTLGWTPVMMAAYQGHSKVLGILLNKGADLSVVDKSGSTAVIIAARVGHVAVTRMLVTAGANLEAAEPQGWTPLMVAVYNGHSQVVGILLNKGADLSVVDKSGSTALIISAHLGHVAVTRMLVNAGADLEAVEPQGWTPLMVAVYNGHSQVVGILLNKGAGLSAVDTRGATALIMSAGYGHVAVTRMLVNAGADLDGADSAGFTPLHMAAVNDHSEHATVVRKLIQQLGIQGCGGASAGADALRRAVRTQQYDIVVMLADAGVIDTGRVLIDATKFGSEASVKILLQQQRWKHMDWNTYVNKKHPDGRTPVVCSIGRALLSGSPRVLRLFLDAGADTASTVRIANKEGVEVFSGTPLAYTTWLLRDQQAQAIDSTKGQPCGLKAVCRMLLQLEAIRAVSWCWQSDASSPIERAVMDGTPRAKSKLTTDPPLGLTLPRTRRRARAHRVLVMAISRPMVCVLSLDHEILV</sequence>
<dbReference type="InterPro" id="IPR050889">
    <property type="entry name" value="Dendritic_Spine_Reg/Scaffold"/>
</dbReference>
<feature type="repeat" description="ANK" evidence="3">
    <location>
        <begin position="215"/>
        <end position="247"/>
    </location>
</feature>
<feature type="repeat" description="ANK" evidence="3">
    <location>
        <begin position="149"/>
        <end position="181"/>
    </location>
</feature>
<keyword evidence="2 3" id="KW-0040">ANK repeat</keyword>
<dbReference type="EMBL" id="FN649750">
    <property type="protein sequence ID" value="CBJ26545.1"/>
    <property type="molecule type" value="Genomic_DNA"/>
</dbReference>
<dbReference type="OrthoDB" id="90295at2759"/>
<evidence type="ECO:0000256" key="2">
    <source>
        <dbReference type="ARBA" id="ARBA00023043"/>
    </source>
</evidence>
<dbReference type="AlphaFoldDB" id="D7FYA6"/>
<dbReference type="PANTHER" id="PTHR24166">
    <property type="entry name" value="ROLLING PEBBLES, ISOFORM B"/>
    <property type="match status" value="1"/>
</dbReference>
<feature type="repeat" description="ANK" evidence="3">
    <location>
        <begin position="314"/>
        <end position="339"/>
    </location>
</feature>
<feature type="repeat" description="ANK" evidence="3">
    <location>
        <begin position="116"/>
        <end position="148"/>
    </location>
</feature>
<dbReference type="Pfam" id="PF13637">
    <property type="entry name" value="Ank_4"/>
    <property type="match status" value="1"/>
</dbReference>
<proteinExistence type="predicted"/>
<keyword evidence="5" id="KW-1185">Reference proteome</keyword>
<feature type="repeat" description="ANK" evidence="3">
    <location>
        <begin position="281"/>
        <end position="313"/>
    </location>
</feature>
<dbReference type="EMBL" id="FN648531">
    <property type="protein sequence ID" value="CBJ26545.1"/>
    <property type="molecule type" value="Genomic_DNA"/>
</dbReference>
<dbReference type="SUPFAM" id="SSF48403">
    <property type="entry name" value="Ankyrin repeat"/>
    <property type="match status" value="2"/>
</dbReference>
<dbReference type="STRING" id="2880.D7FYA6"/>
<keyword evidence="1" id="KW-0677">Repeat</keyword>
<dbReference type="PRINTS" id="PR01415">
    <property type="entry name" value="ANKYRIN"/>
</dbReference>
<dbReference type="InterPro" id="IPR002110">
    <property type="entry name" value="Ankyrin_rpt"/>
</dbReference>
<organism evidence="4 5">
    <name type="scientific">Ectocarpus siliculosus</name>
    <name type="common">Brown alga</name>
    <name type="synonym">Conferva siliculosa</name>
    <dbReference type="NCBI Taxonomy" id="2880"/>
    <lineage>
        <taxon>Eukaryota</taxon>
        <taxon>Sar</taxon>
        <taxon>Stramenopiles</taxon>
        <taxon>Ochrophyta</taxon>
        <taxon>PX clade</taxon>
        <taxon>Phaeophyceae</taxon>
        <taxon>Ectocarpales</taxon>
        <taxon>Ectocarpaceae</taxon>
        <taxon>Ectocarpus</taxon>
    </lineage>
</organism>
<protein>
    <submittedName>
        <fullName evidence="4">Similar to ankyrin 2,3/unc44</fullName>
    </submittedName>
</protein>
<feature type="repeat" description="ANK" evidence="3">
    <location>
        <begin position="182"/>
        <end position="214"/>
    </location>
</feature>
<dbReference type="InParanoid" id="D7FYA6"/>
<evidence type="ECO:0000313" key="4">
    <source>
        <dbReference type="EMBL" id="CBJ26545.1"/>
    </source>
</evidence>